<dbReference type="PROSITE" id="PS51318">
    <property type="entry name" value="TAT"/>
    <property type="match status" value="1"/>
</dbReference>
<feature type="signal peptide" evidence="1">
    <location>
        <begin position="1"/>
        <end position="30"/>
    </location>
</feature>
<accession>A0A2W2AY83</accession>
<organism evidence="2 3">
    <name type="scientific">Jiangella anatolica</name>
    <dbReference type="NCBI Taxonomy" id="2670374"/>
    <lineage>
        <taxon>Bacteria</taxon>
        <taxon>Bacillati</taxon>
        <taxon>Actinomycetota</taxon>
        <taxon>Actinomycetes</taxon>
        <taxon>Jiangellales</taxon>
        <taxon>Jiangellaceae</taxon>
        <taxon>Jiangella</taxon>
    </lineage>
</organism>
<protein>
    <recommendedName>
        <fullName evidence="4">Tat pathway signal sequence domain protein</fullName>
    </recommendedName>
</protein>
<dbReference type="Proteomes" id="UP000248764">
    <property type="component" value="Unassembled WGS sequence"/>
</dbReference>
<dbReference type="InterPro" id="IPR012341">
    <property type="entry name" value="6hp_glycosidase-like_sf"/>
</dbReference>
<reference evidence="2 3" key="1">
    <citation type="submission" date="2018-01" db="EMBL/GenBank/DDBJ databases">
        <title>Draft genome sequence of Jiangella sp. GTF31.</title>
        <authorList>
            <person name="Sahin N."/>
            <person name="Ay H."/>
            <person name="Saygin H."/>
        </authorList>
    </citation>
    <scope>NUCLEOTIDE SEQUENCE [LARGE SCALE GENOMIC DNA]</scope>
    <source>
        <strain evidence="2 3">GTF31</strain>
    </source>
</reference>
<feature type="chain" id="PRO_5016126202" description="Tat pathway signal sequence domain protein" evidence="1">
    <location>
        <begin position="31"/>
        <end position="829"/>
    </location>
</feature>
<dbReference type="EMBL" id="POTW01000097">
    <property type="protein sequence ID" value="PZF80191.1"/>
    <property type="molecule type" value="Genomic_DNA"/>
</dbReference>
<evidence type="ECO:0000313" key="3">
    <source>
        <dbReference type="Proteomes" id="UP000248764"/>
    </source>
</evidence>
<gene>
    <name evidence="2" type="ORF">C1I92_27320</name>
</gene>
<name>A0A2W2AY83_9ACTN</name>
<keyword evidence="3" id="KW-1185">Reference proteome</keyword>
<dbReference type="RefSeq" id="WP_146605308.1">
    <property type="nucleotide sequence ID" value="NZ_POTW01000097.1"/>
</dbReference>
<dbReference type="SUPFAM" id="SSF48208">
    <property type="entry name" value="Six-hairpin glycosidases"/>
    <property type="match status" value="1"/>
</dbReference>
<dbReference type="InterPro" id="IPR006311">
    <property type="entry name" value="TAT_signal"/>
</dbReference>
<dbReference type="GO" id="GO:0005975">
    <property type="term" value="P:carbohydrate metabolic process"/>
    <property type="evidence" value="ECO:0007669"/>
    <property type="project" value="InterPro"/>
</dbReference>
<evidence type="ECO:0000313" key="2">
    <source>
        <dbReference type="EMBL" id="PZF80191.1"/>
    </source>
</evidence>
<proteinExistence type="predicted"/>
<evidence type="ECO:0008006" key="4">
    <source>
        <dbReference type="Google" id="ProtNLM"/>
    </source>
</evidence>
<dbReference type="InterPro" id="IPR008928">
    <property type="entry name" value="6-hairpin_glycosidase_sf"/>
</dbReference>
<dbReference type="AlphaFoldDB" id="A0A2W2AY83"/>
<sequence length="829" mass="91114">MAAHLTRRTALTLGGALAGGLIAHPGVAAAAPGSVTPAAAGPHGSGEPTAELARTWWTPQRQVWTPIGWKGHLFRFDVFYNGTMVCQPAIALPPSGAATLKPYLAQYRGLDFQVTPVMPQGGGFPPLPEQPFYLHRSDFGVGIQGWREDVETPMLWTEWRRQEGLVLRQYTFAHVPGGQPIDEPGGPIYAWQRYAVEWADAHDRPETFQFALRLSRVYLQHFIGPPEQQEAFVTIQATPSAAPLAGSLRTDRIWNPDGRPLTVRVYDETGAVRLVVGTPAGATIALVEAEEQPGVYDLRLSMPAAEGTHLDVLLPMLAQPVAEADAEWALGWDGALAECETFWSPRPETASVISTGEHQVDQFFRRSVQLAEIIAEKSPDTGQYTFLTGSFGYDLLWSTPTSMISHLFLDLLGRHEVVDRHTDLFRAVQGVRQPPGAAYRNFSADGFFATPLSLQSFDWLGDHGAILEGAAQHALLSHDDAFLERWLDPIVAACDFIKRACEYTGHDGVPGLMPAAASNDTGVEQQSIWIQVWNYKGLASSVRLLRRLGHPRADEFGAVADRFRAAFGDALRAAAADAPTWTGPDGAEHPILPTKFAGPASPWPFLEAFDTGALTAVWAGLLPADDPLMRSYVDYFRVGPNTRVFDPHHHTALDRVVLDHEQSSGEPCYSWNLFHSWQLGDRDRFLEGMYGLLSGAVSPDTFISGEHRNAMYGTLFVQPLITWAARQAVVDDTLVDDEIQLLRLCPLAWISAEHETTFERMPTLHGPVTLRLRLSADGQSLSVSYDGDWVDRGPGRTLLHPPALPGLKWVLVNRQRYAAGDVIVLKPGR</sequence>
<comment type="caution">
    <text evidence="2">The sequence shown here is derived from an EMBL/GenBank/DDBJ whole genome shotgun (WGS) entry which is preliminary data.</text>
</comment>
<evidence type="ECO:0000256" key="1">
    <source>
        <dbReference type="SAM" id="SignalP"/>
    </source>
</evidence>
<dbReference type="Gene3D" id="1.50.10.10">
    <property type="match status" value="1"/>
</dbReference>
<keyword evidence="1" id="KW-0732">Signal</keyword>